<dbReference type="WBParaSite" id="EN70_6837">
    <property type="protein sequence ID" value="EN70_6837"/>
    <property type="gene ID" value="EN70_6837"/>
</dbReference>
<dbReference type="InterPro" id="IPR008942">
    <property type="entry name" value="ENTH_VHS"/>
</dbReference>
<dbReference type="InterPro" id="IPR038425">
    <property type="entry name" value="GAT_sf"/>
</dbReference>
<dbReference type="Gene3D" id="1.20.58.160">
    <property type="match status" value="1"/>
</dbReference>
<dbReference type="Pfam" id="PF06209">
    <property type="entry name" value="COBRA1"/>
    <property type="match status" value="1"/>
</dbReference>
<keyword evidence="6" id="KW-1185">Reference proteome</keyword>
<dbReference type="Proteomes" id="UP000095285">
    <property type="component" value="Unassembled WGS sequence"/>
</dbReference>
<dbReference type="InterPro" id="IPR004152">
    <property type="entry name" value="GAT_dom"/>
</dbReference>
<dbReference type="Gene3D" id="1.25.40.90">
    <property type="match status" value="1"/>
</dbReference>
<dbReference type="GO" id="GO:0005768">
    <property type="term" value="C:endosome"/>
    <property type="evidence" value="ECO:0007669"/>
    <property type="project" value="TreeGrafter"/>
</dbReference>
<dbReference type="CDD" id="cd03565">
    <property type="entry name" value="VHS_Tom1_like"/>
    <property type="match status" value="1"/>
</dbReference>
<keyword evidence="1" id="KW-0813">Transport</keyword>
<dbReference type="eggNOG" id="ENOG502QTMJ">
    <property type="taxonomic scope" value="Eukaryota"/>
</dbReference>
<organism evidence="6 7">
    <name type="scientific">Loa loa</name>
    <name type="common">Eye worm</name>
    <name type="synonym">Filaria loa</name>
    <dbReference type="NCBI Taxonomy" id="7209"/>
    <lineage>
        <taxon>Eukaryota</taxon>
        <taxon>Metazoa</taxon>
        <taxon>Ecdysozoa</taxon>
        <taxon>Nematoda</taxon>
        <taxon>Chromadorea</taxon>
        <taxon>Rhabditida</taxon>
        <taxon>Spirurina</taxon>
        <taxon>Spiruromorpha</taxon>
        <taxon>Filarioidea</taxon>
        <taxon>Onchocercidae</taxon>
        <taxon>Loa</taxon>
    </lineage>
</organism>
<dbReference type="InterPro" id="IPR010405">
    <property type="entry name" value="COBRA1"/>
</dbReference>
<dbReference type="CDD" id="cd14233">
    <property type="entry name" value="GAT_TOM1_like"/>
    <property type="match status" value="1"/>
</dbReference>
<evidence type="ECO:0000259" key="5">
    <source>
        <dbReference type="PROSITE" id="PS50909"/>
    </source>
</evidence>
<keyword evidence="2" id="KW-0653">Protein transport</keyword>
<dbReference type="SMART" id="SM00288">
    <property type="entry name" value="VHS"/>
    <property type="match status" value="1"/>
</dbReference>
<dbReference type="PANTHER" id="PTHR13856">
    <property type="entry name" value="VHS DOMAIN CONTAINING PROTEIN FAMILY"/>
    <property type="match status" value="1"/>
</dbReference>
<protein>
    <submittedName>
        <fullName evidence="7">Cofactor of BRCA1</fullName>
    </submittedName>
</protein>
<dbReference type="GO" id="GO:0045892">
    <property type="term" value="P:negative regulation of DNA-templated transcription"/>
    <property type="evidence" value="ECO:0007669"/>
    <property type="project" value="InterPro"/>
</dbReference>
<dbReference type="GO" id="GO:0015031">
    <property type="term" value="P:protein transport"/>
    <property type="evidence" value="ECO:0007669"/>
    <property type="project" value="UniProtKB-KW"/>
</dbReference>
<dbReference type="SUPFAM" id="SSF48464">
    <property type="entry name" value="ENTH/VHS domain"/>
    <property type="match status" value="1"/>
</dbReference>
<dbReference type="GO" id="GO:0016020">
    <property type="term" value="C:membrane"/>
    <property type="evidence" value="ECO:0007669"/>
    <property type="project" value="TreeGrafter"/>
</dbReference>
<dbReference type="Pfam" id="PF03127">
    <property type="entry name" value="GAT"/>
    <property type="match status" value="1"/>
</dbReference>
<dbReference type="PANTHER" id="PTHR13856:SF137">
    <property type="entry name" value="GH05942P"/>
    <property type="match status" value="1"/>
</dbReference>
<dbReference type="PROSITE" id="PS50179">
    <property type="entry name" value="VHS"/>
    <property type="match status" value="1"/>
</dbReference>
<feature type="domain" description="GAT" evidence="5">
    <location>
        <begin position="893"/>
        <end position="981"/>
    </location>
</feature>
<evidence type="ECO:0000313" key="6">
    <source>
        <dbReference type="Proteomes" id="UP000095285"/>
    </source>
</evidence>
<dbReference type="SUPFAM" id="SSF89009">
    <property type="entry name" value="GAT-like domain"/>
    <property type="match status" value="1"/>
</dbReference>
<dbReference type="PROSITE" id="PS50909">
    <property type="entry name" value="GAT"/>
    <property type="match status" value="1"/>
</dbReference>
<dbReference type="GO" id="GO:0005634">
    <property type="term" value="C:nucleus"/>
    <property type="evidence" value="ECO:0007669"/>
    <property type="project" value="InterPro"/>
</dbReference>
<feature type="region of interest" description="Disordered" evidence="3">
    <location>
        <begin position="1062"/>
        <end position="1102"/>
    </location>
</feature>
<evidence type="ECO:0000256" key="3">
    <source>
        <dbReference type="SAM" id="MobiDB-lite"/>
    </source>
</evidence>
<sequence length="1102" mass="124881">MTSSFGMEKRWVTDLENQNIDGSRRLRHLLMTCVDPIETIKNFQERNSIKLPALNPALRLLDLHNIRRTEFHEEAANDISDLLLAKIKDLGATGTVESVQLLEKQLEKSFKLYRVPSIRPFVLETLKQLPKAPDRYLKVIVTDREFYDSCAVTVRQQIWLKNDSLYMDAILPVIDSYIDEKQKVMQTVDQSPTNYFTCETTKSRRQWPQILELMAMVGQQEPLYRRLNNVIRERFLKSADATYCSLRMELVMSAHDLNIEPVIRSDPCHDLAWCLDACVRDKHLDAQQTNKLKNILESTKKTKTEVIGDLAMIAGDAHVIHFLCSMAVKVLRDSALHATGQLPRELVPLQLLLRLLSFGASAHNVLSTNDVTILQNVDALVFTKFLASFTALIVEDVIRYELNRAPDEIIDENPTSDFLSDPSEEMLSFLKTDVTCALLWIHYILDVLPSKRRVSDLPGIMRYLKALPRLKYKVAYCDPWIHLVIHRLLQSAPFDHLLSTEQASHFIIEEYLLKGLDRYSGVKYHLLRIVHLLWSSIGEFRCRLILDKIAPEKIFELCGREVEIDLKRYTREYQRIRTKMTEKNSSADGSLSSTSVTTVQSLSDSTYTNNESETLMPRPCEDLVPCAAWYQDGFGEHLPFIIGSPGQRARIPVPFMGGMQEQVNNAMESAKEAAASVTERVSDFFQGSPFATPVGRKIEMATDATVLATENWGLNMEICDFINNTAEGGRDAMRAIRKRLHSQISRNNATVMYTLTVLETCVKNCDIRFHELVCQKDFINELVKLLGPKFDAPQVIQERVLGLIQSWNDVFQDDPRLQGVCQIYNELKAKGVQFPVTDPGSMAPILTPKRTVFTVGKTPVATSVQEDATGQGMLNPGSDNIAGSSQFVQPTPEQQEKLHEDLDVVNGNLKVMRELLSEMILGKETPDDLQLLDELHVVVKQMHVRIQDLIRSVQNDEIMYELLMVNDECNNLFEKYNYYMVNRACGTKENVASENNLIELDDQTLNQQLGALKTSDASNFTKVEASGVRKQTDTSQPRVITNEDTPVSEREATEMAKWLEAQEGKKDTAVASPATIPSGPSKECKTLLHDQSTLEDKAKMTP</sequence>
<dbReference type="GO" id="GO:0030276">
    <property type="term" value="F:clathrin binding"/>
    <property type="evidence" value="ECO:0007669"/>
    <property type="project" value="TreeGrafter"/>
</dbReference>
<dbReference type="STRING" id="7209.A0A1I7VW20"/>
<evidence type="ECO:0000256" key="2">
    <source>
        <dbReference type="ARBA" id="ARBA00022927"/>
    </source>
</evidence>
<dbReference type="GO" id="GO:0007165">
    <property type="term" value="P:signal transduction"/>
    <property type="evidence" value="ECO:0007669"/>
    <property type="project" value="TreeGrafter"/>
</dbReference>
<evidence type="ECO:0000259" key="4">
    <source>
        <dbReference type="PROSITE" id="PS50179"/>
    </source>
</evidence>
<dbReference type="Pfam" id="PF00790">
    <property type="entry name" value="VHS"/>
    <property type="match status" value="1"/>
</dbReference>
<feature type="compositionally biased region" description="Basic and acidic residues" evidence="3">
    <location>
        <begin position="1082"/>
        <end position="1102"/>
    </location>
</feature>
<feature type="domain" description="VHS" evidence="4">
    <location>
        <begin position="702"/>
        <end position="835"/>
    </location>
</feature>
<evidence type="ECO:0000313" key="7">
    <source>
        <dbReference type="WBParaSite" id="EN70_6837"/>
    </source>
</evidence>
<reference evidence="7" key="2">
    <citation type="submission" date="2016-11" db="UniProtKB">
        <authorList>
            <consortium name="WormBaseParasite"/>
        </authorList>
    </citation>
    <scope>IDENTIFICATION</scope>
</reference>
<name>A0A1I7VW20_LOALO</name>
<evidence type="ECO:0000256" key="1">
    <source>
        <dbReference type="ARBA" id="ARBA00022448"/>
    </source>
</evidence>
<reference evidence="6" key="1">
    <citation type="submission" date="2012-04" db="EMBL/GenBank/DDBJ databases">
        <title>The Genome Sequence of Loa loa.</title>
        <authorList>
            <consortium name="The Broad Institute Genome Sequencing Platform"/>
            <consortium name="Broad Institute Genome Sequencing Center for Infectious Disease"/>
            <person name="Nutman T.B."/>
            <person name="Fink D.L."/>
            <person name="Russ C."/>
            <person name="Young S."/>
            <person name="Zeng Q."/>
            <person name="Gargeya S."/>
            <person name="Alvarado L."/>
            <person name="Berlin A."/>
            <person name="Chapman S.B."/>
            <person name="Chen Z."/>
            <person name="Freedman E."/>
            <person name="Gellesch M."/>
            <person name="Goldberg J."/>
            <person name="Griggs A."/>
            <person name="Gujja S."/>
            <person name="Heilman E.R."/>
            <person name="Heiman D."/>
            <person name="Howarth C."/>
            <person name="Mehta T."/>
            <person name="Neiman D."/>
            <person name="Pearson M."/>
            <person name="Roberts A."/>
            <person name="Saif S."/>
            <person name="Shea T."/>
            <person name="Shenoy N."/>
            <person name="Sisk P."/>
            <person name="Stolte C."/>
            <person name="Sykes S."/>
            <person name="White J."/>
            <person name="Yandava C."/>
            <person name="Haas B."/>
            <person name="Henn M.R."/>
            <person name="Nusbaum C."/>
            <person name="Birren B."/>
        </authorList>
    </citation>
    <scope>NUCLEOTIDE SEQUENCE [LARGE SCALE GENOMIC DNA]</scope>
</reference>
<accession>A0A1I7VW20</accession>
<dbReference type="InterPro" id="IPR002014">
    <property type="entry name" value="VHS_dom"/>
</dbReference>
<dbReference type="AlphaFoldDB" id="A0A1I7VW20"/>
<proteinExistence type="predicted"/>
<dbReference type="GO" id="GO:0043130">
    <property type="term" value="F:ubiquitin binding"/>
    <property type="evidence" value="ECO:0007669"/>
    <property type="project" value="InterPro"/>
</dbReference>
<dbReference type="GO" id="GO:0035091">
    <property type="term" value="F:phosphatidylinositol binding"/>
    <property type="evidence" value="ECO:0007669"/>
    <property type="project" value="InterPro"/>
</dbReference>